<dbReference type="Pfam" id="PF06722">
    <property type="entry name" value="EryCIII-like_C"/>
    <property type="match status" value="1"/>
</dbReference>
<dbReference type="NCBIfam" id="TIGR01426">
    <property type="entry name" value="MGT"/>
    <property type="match status" value="1"/>
</dbReference>
<dbReference type="AlphaFoldDB" id="A0A894JPY5"/>
<dbReference type="InterPro" id="IPR006326">
    <property type="entry name" value="UDPGT_MGT-like"/>
</dbReference>
<dbReference type="CDD" id="cd03784">
    <property type="entry name" value="GT1_Gtf-like"/>
    <property type="match status" value="1"/>
</dbReference>
<comment type="similarity">
    <text evidence="1">Belongs to the UDP-glycosyltransferase family.</text>
</comment>
<feature type="domain" description="Erythromycin biosynthesis protein CIII-like C-terminal" evidence="3">
    <location>
        <begin position="257"/>
        <end position="374"/>
    </location>
</feature>
<organism evidence="4">
    <name type="scientific">Verrucosispora sp</name>
    <dbReference type="NCBI Taxonomy" id="1871626"/>
    <lineage>
        <taxon>Bacteria</taxon>
        <taxon>Bacillati</taxon>
        <taxon>Actinomycetota</taxon>
        <taxon>Actinomycetes</taxon>
        <taxon>Micromonosporales</taxon>
        <taxon>Micromonosporaceae</taxon>
        <taxon>Micromonospora</taxon>
    </lineage>
</organism>
<evidence type="ECO:0000256" key="1">
    <source>
        <dbReference type="ARBA" id="ARBA00009995"/>
    </source>
</evidence>
<dbReference type="InterPro" id="IPR010610">
    <property type="entry name" value="EryCIII-like_C"/>
</dbReference>
<dbReference type="PANTHER" id="PTHR48050">
    <property type="entry name" value="STEROL 3-BETA-GLUCOSYLTRANSFERASE"/>
    <property type="match status" value="1"/>
</dbReference>
<keyword evidence="2 4" id="KW-0808">Transferase</keyword>
<dbReference type="Gene3D" id="3.40.50.2000">
    <property type="entry name" value="Glycogen Phosphorylase B"/>
    <property type="match status" value="2"/>
</dbReference>
<evidence type="ECO:0000313" key="4">
    <source>
        <dbReference type="EMBL" id="QRV62353.1"/>
    </source>
</evidence>
<accession>A0A894JPY5</accession>
<gene>
    <name evidence="4" type="primary">vas4</name>
</gene>
<reference evidence="4" key="1">
    <citation type="submission" date="2020-03" db="EMBL/GenBank/DDBJ databases">
        <title>Three new polyketides from vasR2 gene over-expressed mutant strain of Verrucosispora sp. NS0172.</title>
        <authorList>
            <person name="Dai L."/>
            <person name="Li W."/>
            <person name="Wang H."/>
            <person name="Lu C."/>
        </authorList>
    </citation>
    <scope>NUCLEOTIDE SEQUENCE</scope>
    <source>
        <strain evidence="4">NS0172</strain>
    </source>
</reference>
<proteinExistence type="inferred from homology"/>
<sequence length="395" mass="42631">MGNVILMVNMPARGHVFPTLALVAGLVERGHRVVYTAVGEYADLVRSAGAEVLSYDSVDPMSVIGGADSGRVPLLLLDECEAIIRAARAHFADAPPDLVAYDGALLQAGRILARVWGRPATQLSPVFASNEHYSFPEQMMKAAGPASMDNGVMAEFFPRMAGMLAAHGVELDPMELVTAVEGQNLVFLAREFQPAGATFDDRFAFVGPCLGERGFLGDWRPPSDGRPVVLVTLGTVHNGDTEFFRSCLAAFADGPWHVVISVGEGVDPADLGAPPKNVEIHRWVPHLKVLEHADAFVTHGGMGSVNEALYWGCPMVVVPPWPDVVPNAWRLVELGIARQLDPTEISADLLRESVAAVTDDPEMRERARQMRTHTREAGGASRAVEELEAYLQRAA</sequence>
<evidence type="ECO:0000259" key="3">
    <source>
        <dbReference type="Pfam" id="PF06722"/>
    </source>
</evidence>
<evidence type="ECO:0000256" key="2">
    <source>
        <dbReference type="ARBA" id="ARBA00022679"/>
    </source>
</evidence>
<dbReference type="GO" id="GO:0008194">
    <property type="term" value="F:UDP-glycosyltransferase activity"/>
    <property type="evidence" value="ECO:0007669"/>
    <property type="project" value="InterPro"/>
</dbReference>
<dbReference type="EMBL" id="MT227162">
    <property type="protein sequence ID" value="QRV62353.1"/>
    <property type="molecule type" value="Genomic_DNA"/>
</dbReference>
<name>A0A894JPY5_9ACTN</name>
<dbReference type="InterPro" id="IPR002213">
    <property type="entry name" value="UDP_glucos_trans"/>
</dbReference>
<dbReference type="InterPro" id="IPR050426">
    <property type="entry name" value="Glycosyltransferase_28"/>
</dbReference>
<dbReference type="FunFam" id="3.40.50.2000:FF:000072">
    <property type="entry name" value="Glycosyl transferase"/>
    <property type="match status" value="1"/>
</dbReference>
<dbReference type="PANTHER" id="PTHR48050:SF13">
    <property type="entry name" value="STEROL 3-BETA-GLUCOSYLTRANSFERASE UGT80A2"/>
    <property type="match status" value="1"/>
</dbReference>
<dbReference type="GO" id="GO:0016758">
    <property type="term" value="F:hexosyltransferase activity"/>
    <property type="evidence" value="ECO:0007669"/>
    <property type="project" value="InterPro"/>
</dbReference>
<dbReference type="GO" id="GO:0017000">
    <property type="term" value="P:antibiotic biosynthetic process"/>
    <property type="evidence" value="ECO:0007669"/>
    <property type="project" value="UniProtKB-ARBA"/>
</dbReference>
<protein>
    <submittedName>
        <fullName evidence="4">Glycosyltransferase</fullName>
    </submittedName>
</protein>
<dbReference type="SUPFAM" id="SSF53756">
    <property type="entry name" value="UDP-Glycosyltransferase/glycogen phosphorylase"/>
    <property type="match status" value="1"/>
</dbReference>